<reference evidence="2" key="2">
    <citation type="journal article" date="2023" name="BMC Genomics">
        <title>Pest status, molecular evolution, and epigenetic factors derived from the genome assembly of Frankliniella fusca, a thysanopteran phytovirus vector.</title>
        <authorList>
            <person name="Catto M.A."/>
            <person name="Labadie P.E."/>
            <person name="Jacobson A.L."/>
            <person name="Kennedy G.G."/>
            <person name="Srinivasan R."/>
            <person name="Hunt B.G."/>
        </authorList>
    </citation>
    <scope>NUCLEOTIDE SEQUENCE</scope>
    <source>
        <strain evidence="2">PL_HMW_Pooled</strain>
    </source>
</reference>
<feature type="transmembrane region" description="Helical" evidence="1">
    <location>
        <begin position="79"/>
        <end position="99"/>
    </location>
</feature>
<evidence type="ECO:0000256" key="1">
    <source>
        <dbReference type="SAM" id="Phobius"/>
    </source>
</evidence>
<protein>
    <submittedName>
        <fullName evidence="2">Phosphatidylcholine translocator ABCB4</fullName>
    </submittedName>
</protein>
<dbReference type="Proteomes" id="UP001219518">
    <property type="component" value="Unassembled WGS sequence"/>
</dbReference>
<dbReference type="EMBL" id="JAHWGI010001240">
    <property type="protein sequence ID" value="KAK3925662.1"/>
    <property type="molecule type" value="Genomic_DNA"/>
</dbReference>
<dbReference type="AlphaFoldDB" id="A0AAE1HQP1"/>
<evidence type="ECO:0000313" key="2">
    <source>
        <dbReference type="EMBL" id="KAK3925662.1"/>
    </source>
</evidence>
<organism evidence="2 3">
    <name type="scientific">Frankliniella fusca</name>
    <dbReference type="NCBI Taxonomy" id="407009"/>
    <lineage>
        <taxon>Eukaryota</taxon>
        <taxon>Metazoa</taxon>
        <taxon>Ecdysozoa</taxon>
        <taxon>Arthropoda</taxon>
        <taxon>Hexapoda</taxon>
        <taxon>Insecta</taxon>
        <taxon>Pterygota</taxon>
        <taxon>Neoptera</taxon>
        <taxon>Paraneoptera</taxon>
        <taxon>Thysanoptera</taxon>
        <taxon>Terebrantia</taxon>
        <taxon>Thripoidea</taxon>
        <taxon>Thripidae</taxon>
        <taxon>Frankliniella</taxon>
    </lineage>
</organism>
<proteinExistence type="predicted"/>
<gene>
    <name evidence="2" type="ORF">KUF71_013911</name>
</gene>
<evidence type="ECO:0000313" key="3">
    <source>
        <dbReference type="Proteomes" id="UP001219518"/>
    </source>
</evidence>
<keyword evidence="3" id="KW-1185">Reference proteome</keyword>
<keyword evidence="1" id="KW-1133">Transmembrane helix</keyword>
<name>A0AAE1HQP1_9NEOP</name>
<sequence length="102" mass="11489">MSKIVQRGASALVRGRLMSSLPEKNISPEKIAEWGQKINPAQTVYGPKNPNLEKWQKFFQDPLHVQKPVFLRKGGLDELIVSLISMGVGASFIYNVYLFNTK</sequence>
<comment type="caution">
    <text evidence="2">The sequence shown here is derived from an EMBL/GenBank/DDBJ whole genome shotgun (WGS) entry which is preliminary data.</text>
</comment>
<keyword evidence="1" id="KW-0472">Membrane</keyword>
<keyword evidence="1" id="KW-0812">Transmembrane</keyword>
<accession>A0AAE1HQP1</accession>
<reference evidence="2" key="1">
    <citation type="submission" date="2021-07" db="EMBL/GenBank/DDBJ databases">
        <authorList>
            <person name="Catto M.A."/>
            <person name="Jacobson A."/>
            <person name="Kennedy G."/>
            <person name="Labadie P."/>
            <person name="Hunt B.G."/>
            <person name="Srinivasan R."/>
        </authorList>
    </citation>
    <scope>NUCLEOTIDE SEQUENCE</scope>
    <source>
        <strain evidence="2">PL_HMW_Pooled</strain>
        <tissue evidence="2">Head</tissue>
    </source>
</reference>